<keyword evidence="4" id="KW-0132">Cell division</keyword>
<sequence>MSFLANFFGKRSSAPVARDRLQILLAHERASVGEGKSDLLIQLQREIMEVIRRHVSVDQDKVQVKLDRGDNCSTLEIDIEVPGLESAVKAAEAKKDEKEAKAPSEEKTPEKTKTDAAGKA</sequence>
<evidence type="ECO:0000256" key="3">
    <source>
        <dbReference type="ARBA" id="ARBA00025265"/>
    </source>
</evidence>
<comment type="similarity">
    <text evidence="1 4">Belongs to the MinE family.</text>
</comment>
<proteinExistence type="inferred from homology"/>
<evidence type="ECO:0000313" key="7">
    <source>
        <dbReference type="Proteomes" id="UP000321635"/>
    </source>
</evidence>
<dbReference type="InterPro" id="IPR005527">
    <property type="entry name" value="MinE"/>
</dbReference>
<dbReference type="AlphaFoldDB" id="A0A511X9Y4"/>
<gene>
    <name evidence="4" type="primary">minE</name>
    <name evidence="6" type="ORF">ANI02nite_16610</name>
</gene>
<dbReference type="Pfam" id="PF03776">
    <property type="entry name" value="MinE"/>
    <property type="match status" value="1"/>
</dbReference>
<feature type="region of interest" description="Disordered" evidence="5">
    <location>
        <begin position="89"/>
        <end position="120"/>
    </location>
</feature>
<dbReference type="STRING" id="1120919.GCA_000429165_02234"/>
<dbReference type="HAMAP" id="MF_00262">
    <property type="entry name" value="MinE"/>
    <property type="match status" value="1"/>
</dbReference>
<evidence type="ECO:0000313" key="6">
    <source>
        <dbReference type="EMBL" id="GEN59777.1"/>
    </source>
</evidence>
<reference evidence="6 7" key="1">
    <citation type="submission" date="2019-07" db="EMBL/GenBank/DDBJ databases">
        <title>Whole genome shotgun sequence of Acetobacter nitrogenifigens NBRC 105050.</title>
        <authorList>
            <person name="Hosoyama A."/>
            <person name="Uohara A."/>
            <person name="Ohji S."/>
            <person name="Ichikawa N."/>
        </authorList>
    </citation>
    <scope>NUCLEOTIDE SEQUENCE [LARGE SCALE GENOMIC DNA]</scope>
    <source>
        <strain evidence="6 7">NBRC 105050</strain>
    </source>
</reference>
<comment type="function">
    <text evidence="3 4">Prevents the cell division inhibition by proteins MinC and MinD at internal division sites while permitting inhibition at polar sites. This ensures cell division at the proper site by restricting the formation of a division septum at the midpoint of the long axis of the cell.</text>
</comment>
<dbReference type="NCBIfam" id="NF001422">
    <property type="entry name" value="PRK00296.1"/>
    <property type="match status" value="1"/>
</dbReference>
<evidence type="ECO:0000256" key="1">
    <source>
        <dbReference type="ARBA" id="ARBA00008168"/>
    </source>
</evidence>
<evidence type="ECO:0000256" key="4">
    <source>
        <dbReference type="HAMAP-Rule" id="MF_00262"/>
    </source>
</evidence>
<evidence type="ECO:0000256" key="5">
    <source>
        <dbReference type="SAM" id="MobiDB-lite"/>
    </source>
</evidence>
<dbReference type="Proteomes" id="UP000321635">
    <property type="component" value="Unassembled WGS sequence"/>
</dbReference>
<feature type="compositionally biased region" description="Basic and acidic residues" evidence="5">
    <location>
        <begin position="91"/>
        <end position="120"/>
    </location>
</feature>
<comment type="caution">
    <text evidence="6">The sequence shown here is derived from an EMBL/GenBank/DDBJ whole genome shotgun (WGS) entry which is preliminary data.</text>
</comment>
<dbReference type="OrthoDB" id="9802655at2"/>
<keyword evidence="4" id="KW-0131">Cell cycle</keyword>
<dbReference type="SUPFAM" id="SSF55229">
    <property type="entry name" value="Cell division protein MinE topological specificity domain"/>
    <property type="match status" value="1"/>
</dbReference>
<dbReference type="GO" id="GO:0051301">
    <property type="term" value="P:cell division"/>
    <property type="evidence" value="ECO:0007669"/>
    <property type="project" value="UniProtKB-KW"/>
</dbReference>
<name>A0A511X9Y4_9PROT</name>
<dbReference type="NCBIfam" id="TIGR01215">
    <property type="entry name" value="minE"/>
    <property type="match status" value="1"/>
</dbReference>
<dbReference type="GO" id="GO:0032955">
    <property type="term" value="P:regulation of division septum assembly"/>
    <property type="evidence" value="ECO:0007669"/>
    <property type="project" value="InterPro"/>
</dbReference>
<protein>
    <recommendedName>
        <fullName evidence="2 4">Cell division topological specificity factor</fullName>
    </recommendedName>
</protein>
<dbReference type="InterPro" id="IPR036707">
    <property type="entry name" value="MinE_sf"/>
</dbReference>
<evidence type="ECO:0000256" key="2">
    <source>
        <dbReference type="ARBA" id="ARBA00020112"/>
    </source>
</evidence>
<organism evidence="6 7">
    <name type="scientific">Acetobacter nitrogenifigens DSM 23921 = NBRC 105050</name>
    <dbReference type="NCBI Taxonomy" id="1120919"/>
    <lineage>
        <taxon>Bacteria</taxon>
        <taxon>Pseudomonadati</taxon>
        <taxon>Pseudomonadota</taxon>
        <taxon>Alphaproteobacteria</taxon>
        <taxon>Acetobacterales</taxon>
        <taxon>Acetobacteraceae</taxon>
        <taxon>Acetobacter</taxon>
    </lineage>
</organism>
<accession>A0A511X9Y4</accession>
<keyword evidence="7" id="KW-1185">Reference proteome</keyword>
<dbReference type="RefSeq" id="WP_026399272.1">
    <property type="nucleotide sequence ID" value="NZ_BAPG01000120.1"/>
</dbReference>
<dbReference type="Gene3D" id="3.30.1070.10">
    <property type="entry name" value="Cell division topological specificity factor MinE"/>
    <property type="match status" value="1"/>
</dbReference>
<dbReference type="EMBL" id="BJYF01000008">
    <property type="protein sequence ID" value="GEN59777.1"/>
    <property type="molecule type" value="Genomic_DNA"/>
</dbReference>